<dbReference type="InterPro" id="IPR000644">
    <property type="entry name" value="CBS_dom"/>
</dbReference>
<dbReference type="Pfam" id="PF00571">
    <property type="entry name" value="CBS"/>
    <property type="match status" value="2"/>
</dbReference>
<sequence>MNGSSTVKAAMTSMKLAHIRSIPVLAEDGSVNGLLDYVDLLAFLLDVIPENLSLEMLHAYDYEGRFFNALCKDLVNYSKTNAYSPLRETDSLKLAMEQLLTHRRVPVLNADGRVTNVLSQSSMIRMLEQSMTRLSKADVGFEQARSSLDELQLGFKEVAFSPVDVTVERALRTLKDWKVTSMGLTDESSTLVGHLAVKDLNLLIPEDGWGGFRTLCLPLGSTPFLGRATTRKFKTTYLTCTKSTTLQELAQKFVYGNFETHRMFLVDSAVRPLGVISIRDILPYVIIIT</sequence>
<evidence type="ECO:0000313" key="4">
    <source>
        <dbReference type="EMBL" id="KAK3271676.1"/>
    </source>
</evidence>
<evidence type="ECO:0000259" key="3">
    <source>
        <dbReference type="Pfam" id="PF00571"/>
    </source>
</evidence>
<evidence type="ECO:0000313" key="5">
    <source>
        <dbReference type="Proteomes" id="UP001190700"/>
    </source>
</evidence>
<accession>A0AAE0G509</accession>
<keyword evidence="2" id="KW-0129">CBS domain</keyword>
<dbReference type="Proteomes" id="UP001190700">
    <property type="component" value="Unassembled WGS sequence"/>
</dbReference>
<dbReference type="PANTHER" id="PTHR13780">
    <property type="entry name" value="AMP-ACTIVATED PROTEIN KINASE, GAMMA REGULATORY SUBUNIT"/>
    <property type="match status" value="1"/>
</dbReference>
<dbReference type="AlphaFoldDB" id="A0AAE0G509"/>
<dbReference type="SUPFAM" id="SSF54631">
    <property type="entry name" value="CBS-domain pair"/>
    <property type="match status" value="2"/>
</dbReference>
<comment type="caution">
    <text evidence="4">The sequence shown here is derived from an EMBL/GenBank/DDBJ whole genome shotgun (WGS) entry which is preliminary data.</text>
</comment>
<feature type="domain" description="CBS" evidence="3">
    <location>
        <begin position="86"/>
        <end position="127"/>
    </location>
</feature>
<evidence type="ECO:0000256" key="2">
    <source>
        <dbReference type="ARBA" id="ARBA00023122"/>
    </source>
</evidence>
<proteinExistence type="predicted"/>
<dbReference type="PANTHER" id="PTHR13780:SF36">
    <property type="entry name" value="CBS DOMAIN-CONTAINING PROTEIN"/>
    <property type="match status" value="1"/>
</dbReference>
<name>A0AAE0G509_9CHLO</name>
<dbReference type="InterPro" id="IPR050511">
    <property type="entry name" value="AMPK_gamma/SDS23_families"/>
</dbReference>
<evidence type="ECO:0000256" key="1">
    <source>
        <dbReference type="ARBA" id="ARBA00022737"/>
    </source>
</evidence>
<gene>
    <name evidence="4" type="ORF">CYMTET_19989</name>
</gene>
<keyword evidence="5" id="KW-1185">Reference proteome</keyword>
<dbReference type="InterPro" id="IPR046342">
    <property type="entry name" value="CBS_dom_sf"/>
</dbReference>
<organism evidence="4 5">
    <name type="scientific">Cymbomonas tetramitiformis</name>
    <dbReference type="NCBI Taxonomy" id="36881"/>
    <lineage>
        <taxon>Eukaryota</taxon>
        <taxon>Viridiplantae</taxon>
        <taxon>Chlorophyta</taxon>
        <taxon>Pyramimonadophyceae</taxon>
        <taxon>Pyramimonadales</taxon>
        <taxon>Pyramimonadaceae</taxon>
        <taxon>Cymbomonas</taxon>
    </lineage>
</organism>
<dbReference type="Gene3D" id="3.10.580.10">
    <property type="entry name" value="CBS-domain"/>
    <property type="match status" value="2"/>
</dbReference>
<reference evidence="4 5" key="1">
    <citation type="journal article" date="2015" name="Genome Biol. Evol.">
        <title>Comparative Genomics of a Bacterivorous Green Alga Reveals Evolutionary Causalities and Consequences of Phago-Mixotrophic Mode of Nutrition.</title>
        <authorList>
            <person name="Burns J.A."/>
            <person name="Paasch A."/>
            <person name="Narechania A."/>
            <person name="Kim E."/>
        </authorList>
    </citation>
    <scope>NUCLEOTIDE SEQUENCE [LARGE SCALE GENOMIC DNA]</scope>
    <source>
        <strain evidence="4 5">PLY_AMNH</strain>
    </source>
</reference>
<dbReference type="EMBL" id="LGRX02009449">
    <property type="protein sequence ID" value="KAK3271676.1"/>
    <property type="molecule type" value="Genomic_DNA"/>
</dbReference>
<keyword evidence="1" id="KW-0677">Repeat</keyword>
<protein>
    <recommendedName>
        <fullName evidence="3">CBS domain-containing protein</fullName>
    </recommendedName>
</protein>
<feature type="domain" description="CBS" evidence="3">
    <location>
        <begin position="237"/>
        <end position="284"/>
    </location>
</feature>